<sequence>MPSTFDQPSSPERASCSRSGDGPPEAGGQPGRWRGLRSMLIALCIALLLRWGVVEPRWIPSGSMLPTLQLQDRVLVEKVRQRLGLALRHDEIVVFRPPAALVARGYDPDKALIKRVIGLPGDLVEIRGGVLIRNGQPMADPWPARAMDYRFGPVRVPARQALVLGDNRNESLDSHLWGPLPLRNIQGRAVFRYWPPARPLERAAEMVVGGAGPTRAALTKRERSSGKAAGSVDRSATTWPNQICPVG</sequence>
<comment type="similarity">
    <text evidence="3 9">Belongs to the peptidase S26 family.</text>
</comment>
<dbReference type="InterPro" id="IPR019533">
    <property type="entry name" value="Peptidase_S26"/>
</dbReference>
<evidence type="ECO:0000256" key="3">
    <source>
        <dbReference type="ARBA" id="ARBA00009370"/>
    </source>
</evidence>
<dbReference type="SUPFAM" id="SSF51306">
    <property type="entry name" value="LexA/Signal peptidase"/>
    <property type="match status" value="1"/>
</dbReference>
<dbReference type="GO" id="GO:0009003">
    <property type="term" value="F:signal peptidase activity"/>
    <property type="evidence" value="ECO:0007669"/>
    <property type="project" value="UniProtKB-EC"/>
</dbReference>
<evidence type="ECO:0000256" key="1">
    <source>
        <dbReference type="ARBA" id="ARBA00000677"/>
    </source>
</evidence>
<keyword evidence="5 8" id="KW-0645">Protease</keyword>
<evidence type="ECO:0000256" key="10">
    <source>
        <dbReference type="SAM" id="MobiDB-lite"/>
    </source>
</evidence>
<feature type="region of interest" description="Disordered" evidence="10">
    <location>
        <begin position="214"/>
        <end position="247"/>
    </location>
</feature>
<name>A0A524RU30_9CHRO</name>
<comment type="subcellular location">
    <subcellularLocation>
        <location evidence="2">Cell membrane</location>
        <topology evidence="2">Single-pass type II membrane protein</topology>
    </subcellularLocation>
    <subcellularLocation>
        <location evidence="9">Membrane</location>
        <topology evidence="9">Single-pass type II membrane protein</topology>
    </subcellularLocation>
</comment>
<evidence type="ECO:0000256" key="6">
    <source>
        <dbReference type="ARBA" id="ARBA00022801"/>
    </source>
</evidence>
<organism evidence="12 13">
    <name type="scientific">Aphanocapsa feldmannii 277cI</name>
    <dbReference type="NCBI Taxonomy" id="2507554"/>
    <lineage>
        <taxon>Bacteria</taxon>
        <taxon>Bacillati</taxon>
        <taxon>Cyanobacteriota</taxon>
        <taxon>Cyanophyceae</taxon>
        <taxon>Oscillatoriophycideae</taxon>
        <taxon>Chroococcales</taxon>
        <taxon>Microcystaceae</taxon>
        <taxon>Aphanocapsa</taxon>
    </lineage>
</organism>
<evidence type="ECO:0000256" key="4">
    <source>
        <dbReference type="ARBA" id="ARBA00013208"/>
    </source>
</evidence>
<dbReference type="Pfam" id="PF10502">
    <property type="entry name" value="Peptidase_S26"/>
    <property type="match status" value="1"/>
</dbReference>
<dbReference type="InterPro" id="IPR000223">
    <property type="entry name" value="Pept_S26A_signal_pept_1"/>
</dbReference>
<dbReference type="InterPro" id="IPR019756">
    <property type="entry name" value="Pept_S26A_signal_pept_1_Ser-AS"/>
</dbReference>
<evidence type="ECO:0000256" key="8">
    <source>
        <dbReference type="RuleBase" id="RU003993"/>
    </source>
</evidence>
<dbReference type="GO" id="GO:0004252">
    <property type="term" value="F:serine-type endopeptidase activity"/>
    <property type="evidence" value="ECO:0007669"/>
    <property type="project" value="InterPro"/>
</dbReference>
<keyword evidence="6 8" id="KW-0378">Hydrolase</keyword>
<dbReference type="PRINTS" id="PR00727">
    <property type="entry name" value="LEADERPTASE"/>
</dbReference>
<dbReference type="NCBIfam" id="TIGR02227">
    <property type="entry name" value="sigpep_I_bact"/>
    <property type="match status" value="1"/>
</dbReference>
<proteinExistence type="inferred from homology"/>
<feature type="region of interest" description="Disordered" evidence="10">
    <location>
        <begin position="1"/>
        <end position="31"/>
    </location>
</feature>
<evidence type="ECO:0000256" key="2">
    <source>
        <dbReference type="ARBA" id="ARBA00004401"/>
    </source>
</evidence>
<dbReference type="InterPro" id="IPR019757">
    <property type="entry name" value="Pept_S26A_signal_pept_1_Lys-AS"/>
</dbReference>
<reference evidence="12 13" key="1">
    <citation type="journal article" date="2019" name="mSystems">
        <title>Life at home and on the roam: Genomic adaptions reflect the dual lifestyle of an intracellular, facultative symbiont.</title>
        <authorList>
            <person name="Burgsdorf I."/>
        </authorList>
    </citation>
    <scope>NUCLEOTIDE SEQUENCE [LARGE SCALE GENOMIC DNA]</scope>
    <source>
        <strain evidence="12">277cI</strain>
    </source>
</reference>
<evidence type="ECO:0000256" key="9">
    <source>
        <dbReference type="RuleBase" id="RU362042"/>
    </source>
</evidence>
<dbReference type="GO" id="GO:0005886">
    <property type="term" value="C:plasma membrane"/>
    <property type="evidence" value="ECO:0007669"/>
    <property type="project" value="UniProtKB-SubCell"/>
</dbReference>
<accession>A0A524RU30</accession>
<comment type="catalytic activity">
    <reaction evidence="1 8">
        <text>Cleavage of hydrophobic, N-terminal signal or leader sequences from secreted and periplasmic proteins.</text>
        <dbReference type="EC" id="3.4.21.89"/>
    </reaction>
</comment>
<dbReference type="InterPro" id="IPR036286">
    <property type="entry name" value="LexA/Signal_pep-like_sf"/>
</dbReference>
<dbReference type="PANTHER" id="PTHR43390">
    <property type="entry name" value="SIGNAL PEPTIDASE I"/>
    <property type="match status" value="1"/>
</dbReference>
<evidence type="ECO:0000256" key="5">
    <source>
        <dbReference type="ARBA" id="ARBA00022670"/>
    </source>
</evidence>
<feature type="active site" evidence="7">
    <location>
        <position position="114"/>
    </location>
</feature>
<comment type="caution">
    <text evidence="12">The sequence shown here is derived from an EMBL/GenBank/DDBJ whole genome shotgun (WGS) entry which is preliminary data.</text>
</comment>
<dbReference type="GO" id="GO:0006465">
    <property type="term" value="P:signal peptide processing"/>
    <property type="evidence" value="ECO:0007669"/>
    <property type="project" value="InterPro"/>
</dbReference>
<dbReference type="EC" id="3.4.21.89" evidence="4 8"/>
<evidence type="ECO:0000313" key="12">
    <source>
        <dbReference type="EMBL" id="TGH23633.1"/>
    </source>
</evidence>
<gene>
    <name evidence="12" type="primary">lepB</name>
    <name evidence="12" type="ORF">ERJ68_03805</name>
</gene>
<feature type="compositionally biased region" description="Polar residues" evidence="10">
    <location>
        <begin position="1"/>
        <end position="18"/>
    </location>
</feature>
<feature type="domain" description="Peptidase S26" evidence="11">
    <location>
        <begin position="36"/>
        <end position="194"/>
    </location>
</feature>
<dbReference type="CDD" id="cd06530">
    <property type="entry name" value="S26_SPase_I"/>
    <property type="match status" value="1"/>
</dbReference>
<feature type="active site" evidence="7">
    <location>
        <position position="63"/>
    </location>
</feature>
<dbReference type="PANTHER" id="PTHR43390:SF1">
    <property type="entry name" value="CHLOROPLAST PROCESSING PEPTIDASE"/>
    <property type="match status" value="1"/>
</dbReference>
<evidence type="ECO:0000313" key="13">
    <source>
        <dbReference type="Proteomes" id="UP000315454"/>
    </source>
</evidence>
<dbReference type="EMBL" id="SRMN01000046">
    <property type="protein sequence ID" value="TGH23633.1"/>
    <property type="molecule type" value="Genomic_DNA"/>
</dbReference>
<dbReference type="AlphaFoldDB" id="A0A524RU30"/>
<evidence type="ECO:0000256" key="7">
    <source>
        <dbReference type="PIRSR" id="PIRSR600223-1"/>
    </source>
</evidence>
<evidence type="ECO:0000259" key="11">
    <source>
        <dbReference type="Pfam" id="PF10502"/>
    </source>
</evidence>
<protein>
    <recommendedName>
        <fullName evidence="4 8">Signal peptidase I</fullName>
        <ecNumber evidence="4 8">3.4.21.89</ecNumber>
    </recommendedName>
</protein>
<dbReference type="Proteomes" id="UP000315454">
    <property type="component" value="Unassembled WGS sequence"/>
</dbReference>
<dbReference type="Gene3D" id="2.10.109.10">
    <property type="entry name" value="Umud Fragment, subunit A"/>
    <property type="match status" value="1"/>
</dbReference>
<dbReference type="PROSITE" id="PS00501">
    <property type="entry name" value="SPASE_I_1"/>
    <property type="match status" value="1"/>
</dbReference>
<dbReference type="PROSITE" id="PS00760">
    <property type="entry name" value="SPASE_I_2"/>
    <property type="match status" value="1"/>
</dbReference>